<comment type="caution">
    <text evidence="1">The sequence shown here is derived from an EMBL/GenBank/DDBJ whole genome shotgun (WGS) entry which is preliminary data.</text>
</comment>
<accession>A0ACB9CV41</accession>
<reference evidence="1 2" key="2">
    <citation type="journal article" date="2022" name="Mol. Ecol. Resour.">
        <title>The genomes of chicory, endive, great burdock and yacon provide insights into Asteraceae paleo-polyploidization history and plant inulin production.</title>
        <authorList>
            <person name="Fan W."/>
            <person name="Wang S."/>
            <person name="Wang H."/>
            <person name="Wang A."/>
            <person name="Jiang F."/>
            <person name="Liu H."/>
            <person name="Zhao H."/>
            <person name="Xu D."/>
            <person name="Zhang Y."/>
        </authorList>
    </citation>
    <scope>NUCLEOTIDE SEQUENCE [LARGE SCALE GENOMIC DNA]</scope>
    <source>
        <strain evidence="2">cv. Punajuju</strain>
        <tissue evidence="1">Leaves</tissue>
    </source>
</reference>
<organism evidence="1 2">
    <name type="scientific">Cichorium intybus</name>
    <name type="common">Chicory</name>
    <dbReference type="NCBI Taxonomy" id="13427"/>
    <lineage>
        <taxon>Eukaryota</taxon>
        <taxon>Viridiplantae</taxon>
        <taxon>Streptophyta</taxon>
        <taxon>Embryophyta</taxon>
        <taxon>Tracheophyta</taxon>
        <taxon>Spermatophyta</taxon>
        <taxon>Magnoliopsida</taxon>
        <taxon>eudicotyledons</taxon>
        <taxon>Gunneridae</taxon>
        <taxon>Pentapetalae</taxon>
        <taxon>asterids</taxon>
        <taxon>campanulids</taxon>
        <taxon>Asterales</taxon>
        <taxon>Asteraceae</taxon>
        <taxon>Cichorioideae</taxon>
        <taxon>Cichorieae</taxon>
        <taxon>Cichoriinae</taxon>
        <taxon>Cichorium</taxon>
    </lineage>
</organism>
<evidence type="ECO:0000313" key="1">
    <source>
        <dbReference type="EMBL" id="KAI3738172.1"/>
    </source>
</evidence>
<proteinExistence type="predicted"/>
<dbReference type="EMBL" id="CM042013">
    <property type="protein sequence ID" value="KAI3738172.1"/>
    <property type="molecule type" value="Genomic_DNA"/>
</dbReference>
<evidence type="ECO:0000313" key="2">
    <source>
        <dbReference type="Proteomes" id="UP001055811"/>
    </source>
</evidence>
<name>A0ACB9CV41_CICIN</name>
<reference evidence="2" key="1">
    <citation type="journal article" date="2022" name="Mol. Ecol. Resour.">
        <title>The genomes of chicory, endive, great burdock and yacon provide insights into Asteraceae palaeo-polyploidization history and plant inulin production.</title>
        <authorList>
            <person name="Fan W."/>
            <person name="Wang S."/>
            <person name="Wang H."/>
            <person name="Wang A."/>
            <person name="Jiang F."/>
            <person name="Liu H."/>
            <person name="Zhao H."/>
            <person name="Xu D."/>
            <person name="Zhang Y."/>
        </authorList>
    </citation>
    <scope>NUCLEOTIDE SEQUENCE [LARGE SCALE GENOMIC DNA]</scope>
    <source>
        <strain evidence="2">cv. Punajuju</strain>
    </source>
</reference>
<sequence length="81" mass="9017">MPLTNPSDLPTSPSAFHKNGNIELLQSVVLKGVIKSTMIPTKPMVMETFFEYPPLGRFAVRDMRETVALGVIKNVEKKDLT</sequence>
<gene>
    <name evidence="1" type="ORF">L2E82_28192</name>
</gene>
<dbReference type="Proteomes" id="UP001055811">
    <property type="component" value="Linkage Group LG05"/>
</dbReference>
<keyword evidence="2" id="KW-1185">Reference proteome</keyword>
<protein>
    <submittedName>
        <fullName evidence="1">Uncharacterized protein</fullName>
    </submittedName>
</protein>